<dbReference type="RefSeq" id="XP_015272870.1">
    <property type="nucleotide sequence ID" value="XM_015417384.1"/>
</dbReference>
<organism evidence="2 3">
    <name type="scientific">Gekko japonicus</name>
    <name type="common">Schlegel's Japanese gecko</name>
    <dbReference type="NCBI Taxonomy" id="146911"/>
    <lineage>
        <taxon>Eukaryota</taxon>
        <taxon>Metazoa</taxon>
        <taxon>Chordata</taxon>
        <taxon>Craniata</taxon>
        <taxon>Vertebrata</taxon>
        <taxon>Euteleostomi</taxon>
        <taxon>Lepidosauria</taxon>
        <taxon>Squamata</taxon>
        <taxon>Bifurcata</taxon>
        <taxon>Gekkota</taxon>
        <taxon>Gekkonidae</taxon>
        <taxon>Gekkoninae</taxon>
        <taxon>Gekko</taxon>
    </lineage>
</organism>
<sequence length="322" mass="37216">MESSDQHWVETLFSPHFSQDDFLNQVHQPQPLICEKLNLERASKMKEHYNMAMTKFQDKSGFHSEDSPSKLVKKHEPSLVGTKINNSKEETGEDSACWGSAHLDAGSEESTQETGGHLIWNAKEFAALRKEMQKEYSESNFLKLQLSFLKTEMVQLKAKCKKLLAEFNQTKQKLSSSRREILCKTAQLEQIQKESCKKDAKTEALQQELHQKSVSLRSLNADLREARGEILHLNLHRKDLQEELKMLKEQHHLENKLSAEKVKLHYDAEIRKIQRELQDAKRELDAEKATNAQNAKALEMLKKHFLAQPSPDLTENLRICFL</sequence>
<keyword evidence="2" id="KW-1185">Reference proteome</keyword>
<accession>A0ABM1KGN3</accession>
<dbReference type="PANTHER" id="PTHR48251:SF1">
    <property type="entry name" value="COILED-COIL DOMAIN-CONTAINING PROTEIN 160"/>
    <property type="match status" value="1"/>
</dbReference>
<evidence type="ECO:0000313" key="3">
    <source>
        <dbReference type="RefSeq" id="XP_015272870.1"/>
    </source>
</evidence>
<reference evidence="3" key="1">
    <citation type="submission" date="2025-08" db="UniProtKB">
        <authorList>
            <consortium name="RefSeq"/>
        </authorList>
    </citation>
    <scope>IDENTIFICATION</scope>
</reference>
<gene>
    <name evidence="3" type="primary">CCDC160</name>
</gene>
<dbReference type="GeneID" id="107115641"/>
<evidence type="ECO:0000256" key="1">
    <source>
        <dbReference type="SAM" id="Coils"/>
    </source>
</evidence>
<feature type="coiled-coil region" evidence="1">
    <location>
        <begin position="146"/>
        <end position="180"/>
    </location>
</feature>
<proteinExistence type="predicted"/>
<dbReference type="PANTHER" id="PTHR48251">
    <property type="entry name" value="COILED-COIL DOMAIN-CONTAINING PROTEIN 160"/>
    <property type="match status" value="1"/>
</dbReference>
<dbReference type="Proteomes" id="UP000694871">
    <property type="component" value="Unplaced"/>
</dbReference>
<feature type="coiled-coil region" evidence="1">
    <location>
        <begin position="223"/>
        <end position="290"/>
    </location>
</feature>
<name>A0ABM1KGN3_GEKJA</name>
<evidence type="ECO:0000313" key="2">
    <source>
        <dbReference type="Proteomes" id="UP000694871"/>
    </source>
</evidence>
<keyword evidence="1" id="KW-0175">Coiled coil</keyword>
<protein>
    <submittedName>
        <fullName evidence="3">Coiled-coil domain-containing protein 160</fullName>
    </submittedName>
</protein>